<protein>
    <recommendedName>
        <fullName evidence="10">Glycosyltransferase family 92 protein</fullName>
    </recommendedName>
</protein>
<evidence type="ECO:0000256" key="6">
    <source>
        <dbReference type="ARBA" id="ARBA00022989"/>
    </source>
</evidence>
<comment type="similarity">
    <text evidence="2">Belongs to the glycosyltransferase 92 family.</text>
</comment>
<keyword evidence="3" id="KW-0328">Glycosyltransferase</keyword>
<dbReference type="AlphaFoldDB" id="A0A6J8ABG0"/>
<dbReference type="Pfam" id="PF01697">
    <property type="entry name" value="Glyco_transf_92"/>
    <property type="match status" value="1"/>
</dbReference>
<gene>
    <name evidence="8" type="ORF">MCOR_5399</name>
</gene>
<dbReference type="PANTHER" id="PTHR21461">
    <property type="entry name" value="GLYCOSYLTRANSFERASE FAMILY 92 PROTEIN"/>
    <property type="match status" value="1"/>
</dbReference>
<proteinExistence type="inferred from homology"/>
<evidence type="ECO:0000256" key="1">
    <source>
        <dbReference type="ARBA" id="ARBA00004167"/>
    </source>
</evidence>
<dbReference type="Pfam" id="PF03269">
    <property type="entry name" value="DUF268"/>
    <property type="match status" value="1"/>
</dbReference>
<organism evidence="8 9">
    <name type="scientific">Mytilus coruscus</name>
    <name type="common">Sea mussel</name>
    <dbReference type="NCBI Taxonomy" id="42192"/>
    <lineage>
        <taxon>Eukaryota</taxon>
        <taxon>Metazoa</taxon>
        <taxon>Spiralia</taxon>
        <taxon>Lophotrochozoa</taxon>
        <taxon>Mollusca</taxon>
        <taxon>Bivalvia</taxon>
        <taxon>Autobranchia</taxon>
        <taxon>Pteriomorphia</taxon>
        <taxon>Mytilida</taxon>
        <taxon>Mytiloidea</taxon>
        <taxon>Mytilidae</taxon>
        <taxon>Mytilinae</taxon>
        <taxon>Mytilus</taxon>
    </lineage>
</organism>
<reference evidence="8 9" key="1">
    <citation type="submission" date="2020-06" db="EMBL/GenBank/DDBJ databases">
        <authorList>
            <person name="Li R."/>
            <person name="Bekaert M."/>
        </authorList>
    </citation>
    <scope>NUCLEOTIDE SEQUENCE [LARGE SCALE GENOMIC DNA]</scope>
    <source>
        <strain evidence="9">wild</strain>
    </source>
</reference>
<dbReference type="OrthoDB" id="428346at2759"/>
<evidence type="ECO:0000313" key="9">
    <source>
        <dbReference type="Proteomes" id="UP000507470"/>
    </source>
</evidence>
<evidence type="ECO:0000256" key="4">
    <source>
        <dbReference type="ARBA" id="ARBA00022679"/>
    </source>
</evidence>
<evidence type="ECO:0000313" key="8">
    <source>
        <dbReference type="EMBL" id="CAC5364301.1"/>
    </source>
</evidence>
<accession>A0A6J8ABG0</accession>
<name>A0A6J8ABG0_MYTCO</name>
<evidence type="ECO:0000256" key="5">
    <source>
        <dbReference type="ARBA" id="ARBA00022692"/>
    </source>
</evidence>
<dbReference type="InterPro" id="IPR008166">
    <property type="entry name" value="Glyco_transf_92"/>
</dbReference>
<dbReference type="Proteomes" id="UP000507470">
    <property type="component" value="Unassembled WGS sequence"/>
</dbReference>
<keyword evidence="6" id="KW-1133">Transmembrane helix</keyword>
<comment type="subcellular location">
    <subcellularLocation>
        <location evidence="1">Membrane</location>
        <topology evidence="1">Single-pass membrane protein</topology>
    </subcellularLocation>
</comment>
<dbReference type="GO" id="GO:0005737">
    <property type="term" value="C:cytoplasm"/>
    <property type="evidence" value="ECO:0007669"/>
    <property type="project" value="TreeGrafter"/>
</dbReference>
<dbReference type="GO" id="GO:0016020">
    <property type="term" value="C:membrane"/>
    <property type="evidence" value="ECO:0007669"/>
    <property type="project" value="UniProtKB-SubCell"/>
</dbReference>
<keyword evidence="5" id="KW-0812">Transmembrane</keyword>
<dbReference type="PANTHER" id="PTHR21461:SF69">
    <property type="entry name" value="GLYCOSYLTRANSFERASE FAMILY 92 PROTEIN"/>
    <property type="match status" value="1"/>
</dbReference>
<dbReference type="EMBL" id="CACVKT020000964">
    <property type="protein sequence ID" value="CAC5364301.1"/>
    <property type="molecule type" value="Genomic_DNA"/>
</dbReference>
<dbReference type="GO" id="GO:0016757">
    <property type="term" value="F:glycosyltransferase activity"/>
    <property type="evidence" value="ECO:0007669"/>
    <property type="project" value="UniProtKB-KW"/>
</dbReference>
<dbReference type="InterPro" id="IPR004951">
    <property type="entry name" value="DUF268_CAE_spp"/>
</dbReference>
<evidence type="ECO:0000256" key="3">
    <source>
        <dbReference type="ARBA" id="ARBA00022676"/>
    </source>
</evidence>
<keyword evidence="4" id="KW-0808">Transferase</keyword>
<evidence type="ECO:0008006" key="10">
    <source>
        <dbReference type="Google" id="ProtNLM"/>
    </source>
</evidence>
<evidence type="ECO:0000256" key="2">
    <source>
        <dbReference type="ARBA" id="ARBA00007647"/>
    </source>
</evidence>
<keyword evidence="7" id="KW-0472">Membrane</keyword>
<keyword evidence="9" id="KW-1185">Reference proteome</keyword>
<evidence type="ECO:0000256" key="7">
    <source>
        <dbReference type="ARBA" id="ARBA00023136"/>
    </source>
</evidence>
<sequence length="662" mass="75791">MAYMMEIEAVRTMCGELCNTSRTGHPGLFFDKTTAKVNCKALFRNVYVDSAHGFLQAPRYIPKVFMKDFTMGGKLGFNELYFNQPYLGNNAKTPVWTNLLINQYVSEAKIGKLIGTYGVSETNALRDGLSHAPGVKNGRILVIGSEYPWVEACLLEAGANKIVTLEYGQIKSEHEQISTLVPSEYRRQYLDNTLGLFDAVVSFSSIEHSGLGRYGDALNPWGDLIVIARAWCVTRNNGSLVLGVPYDINNDYIAFNAHRCYGAKRYPYLTTNWHQLYLGKGNHRNIESCSETVHIFSAVAQAKINLSLIEFIVLNVLDGSVNSEFDCCIYGDTELFVHRVNAIVKETYRHNMKLADLLARQYLCSVQKIDFKMKNIQLVGKKESCKFSCGLHPVLYSAVKENKFAICAKIAYNYLNPLYLIEWFEYQKMMGVDTVVIFVQEINEDAYAVLKYYEREEIAKLFPFPSKMPGNIDRGFGMHQWHYHQSTHDEQVAVYSCKEILQGFAFVALVDVDEFIVHNKFLGYTEILMTELLPLYPNAAAFTLNASFFITDWGVSGVEPLLTSRYIRRSNPLFHRYKNIYLPNRTNTMDTHLVWPRKGYRRIMLRSHNIVLNHYRKCQRLDNKTDVCKTFSKNTDTTMLKIMNGLYDRVIAVKRRCRISAG</sequence>